<feature type="domain" description="Tetrapyrrole methylase" evidence="6">
    <location>
        <begin position="19"/>
        <end position="204"/>
    </location>
</feature>
<dbReference type="PIRSF" id="PIRSF036428">
    <property type="entry name" value="CobL"/>
    <property type="match status" value="1"/>
</dbReference>
<evidence type="ECO:0000256" key="3">
    <source>
        <dbReference type="ARBA" id="ARBA00022603"/>
    </source>
</evidence>
<gene>
    <name evidence="7" type="primary">cobL</name>
    <name evidence="7" type="ORF">Pma05_01650</name>
</gene>
<evidence type="ECO:0000256" key="2">
    <source>
        <dbReference type="ARBA" id="ARBA00022573"/>
    </source>
</evidence>
<dbReference type="InterPro" id="IPR035996">
    <property type="entry name" value="4pyrrol_Methylase_sf"/>
</dbReference>
<comment type="pathway">
    <text evidence="1">Cofactor biosynthesis; adenosylcobalamin biosynthesis.</text>
</comment>
<keyword evidence="3" id="KW-0489">Methyltransferase</keyword>
<dbReference type="SUPFAM" id="SSF53335">
    <property type="entry name" value="S-adenosyl-L-methionine-dependent methyltransferases"/>
    <property type="match status" value="1"/>
</dbReference>
<proteinExistence type="predicted"/>
<dbReference type="Gene3D" id="3.40.1010.10">
    <property type="entry name" value="Cobalt-precorrin-4 Transmethylase, Domain 1"/>
    <property type="match status" value="1"/>
</dbReference>
<keyword evidence="8" id="KW-1185">Reference proteome</keyword>
<dbReference type="InterPro" id="IPR014008">
    <property type="entry name" value="Cbl_synth_MTase_CbiT"/>
</dbReference>
<accession>A0ABQ4EFV3</accession>
<dbReference type="CDD" id="cd02440">
    <property type="entry name" value="AdoMet_MTases"/>
    <property type="match status" value="1"/>
</dbReference>
<dbReference type="InterPro" id="IPR006365">
    <property type="entry name" value="Cbl_synth_CobL"/>
</dbReference>
<protein>
    <submittedName>
        <fullName evidence="7">Precorrin-6Y C5,15-methyltransferase</fullName>
    </submittedName>
</protein>
<keyword evidence="2" id="KW-0169">Cobalamin biosynthesis</keyword>
<dbReference type="InterPro" id="IPR014777">
    <property type="entry name" value="4pyrrole_Mease_sub1"/>
</dbReference>
<evidence type="ECO:0000256" key="4">
    <source>
        <dbReference type="ARBA" id="ARBA00022679"/>
    </source>
</evidence>
<dbReference type="NCBIfam" id="TIGR02467">
    <property type="entry name" value="CbiE"/>
    <property type="match status" value="1"/>
</dbReference>
<sequence>MAGRLTFRLVTATSAGPGLTVVGLGADGWAGLGDAGRRALRAAEVVLGGHRQLDLLPADLPAQRVSWPSPLLPALPGLLDGYADRRLCVLASGDPMWYGIGARIVELVGPDRVQVLPHPSSISLACARLGWPVERVTVLSAVGRDLARVRRVLAPGRRILLLSADGSTPSALARLLTDTGYGPSPLTVLASLGAGHEQRLDGTTERRLDRTAERRLDGTAENWPHPPGDPLNVVAVHAVAGPEAVLRSTVPGLPDEAYDHDGALTKREARVLALARLAPAPDELLWDVGAGSGSIGIEWLRAEPSCRAVAIEARADRAERIAGNATTLGVPELQVVVGRAPAALVGLPTPDAVFVGGGLATEGVLDACWAALAPGGRLVAHAVTIEGERELTIRAARLGGDLTRLGVERAAPLGGFTAWQPARALVQWAVAKPCR</sequence>
<dbReference type="InterPro" id="IPR000878">
    <property type="entry name" value="4pyrrol_Mease"/>
</dbReference>
<organism evidence="7 8">
    <name type="scientific">Plantactinospora mayteni</name>
    <dbReference type="NCBI Taxonomy" id="566021"/>
    <lineage>
        <taxon>Bacteria</taxon>
        <taxon>Bacillati</taxon>
        <taxon>Actinomycetota</taxon>
        <taxon>Actinomycetes</taxon>
        <taxon>Micromonosporales</taxon>
        <taxon>Micromonosporaceae</taxon>
        <taxon>Plantactinospora</taxon>
    </lineage>
</organism>
<dbReference type="PANTHER" id="PTHR43182:SF1">
    <property type="entry name" value="COBALT-PRECORRIN-7 C(5)-METHYLTRANSFERASE"/>
    <property type="match status" value="1"/>
</dbReference>
<dbReference type="PANTHER" id="PTHR43182">
    <property type="entry name" value="COBALT-PRECORRIN-6B C(15)-METHYLTRANSFERASE (DECARBOXYLATING)"/>
    <property type="match status" value="1"/>
</dbReference>
<dbReference type="Proteomes" id="UP000621500">
    <property type="component" value="Unassembled WGS sequence"/>
</dbReference>
<dbReference type="EMBL" id="BONX01000002">
    <property type="protein sequence ID" value="GIG93592.1"/>
    <property type="molecule type" value="Genomic_DNA"/>
</dbReference>
<reference evidence="7 8" key="1">
    <citation type="submission" date="2021-01" db="EMBL/GenBank/DDBJ databases">
        <title>Whole genome shotgun sequence of Plantactinospora mayteni NBRC 109088.</title>
        <authorList>
            <person name="Komaki H."/>
            <person name="Tamura T."/>
        </authorList>
    </citation>
    <scope>NUCLEOTIDE SEQUENCE [LARGE SCALE GENOMIC DNA]</scope>
    <source>
        <strain evidence="7 8">NBRC 109088</strain>
    </source>
</reference>
<dbReference type="Pfam" id="PF00590">
    <property type="entry name" value="TP_methylase"/>
    <property type="match status" value="1"/>
</dbReference>
<dbReference type="SUPFAM" id="SSF53790">
    <property type="entry name" value="Tetrapyrrole methylase"/>
    <property type="match status" value="1"/>
</dbReference>
<dbReference type="InterPro" id="IPR029063">
    <property type="entry name" value="SAM-dependent_MTases_sf"/>
</dbReference>
<evidence type="ECO:0000256" key="5">
    <source>
        <dbReference type="ARBA" id="ARBA00022691"/>
    </source>
</evidence>
<dbReference type="InterPro" id="IPR050714">
    <property type="entry name" value="Cobalamin_biosynth_MTase"/>
</dbReference>
<dbReference type="InterPro" id="IPR012818">
    <property type="entry name" value="CbiE"/>
</dbReference>
<dbReference type="NCBIfam" id="TIGR02469">
    <property type="entry name" value="CbiT"/>
    <property type="match status" value="1"/>
</dbReference>
<evidence type="ECO:0000313" key="8">
    <source>
        <dbReference type="Proteomes" id="UP000621500"/>
    </source>
</evidence>
<keyword evidence="5" id="KW-0949">S-adenosyl-L-methionine</keyword>
<name>A0ABQ4EFV3_9ACTN</name>
<evidence type="ECO:0000313" key="7">
    <source>
        <dbReference type="EMBL" id="GIG93592.1"/>
    </source>
</evidence>
<dbReference type="CDD" id="cd11644">
    <property type="entry name" value="Precorrin-6Y-MT"/>
    <property type="match status" value="1"/>
</dbReference>
<evidence type="ECO:0000259" key="6">
    <source>
        <dbReference type="Pfam" id="PF00590"/>
    </source>
</evidence>
<keyword evidence="4" id="KW-0808">Transferase</keyword>
<dbReference type="Gene3D" id="3.40.50.150">
    <property type="entry name" value="Vaccinia Virus protein VP39"/>
    <property type="match status" value="1"/>
</dbReference>
<comment type="caution">
    <text evidence="7">The sequence shown here is derived from an EMBL/GenBank/DDBJ whole genome shotgun (WGS) entry which is preliminary data.</text>
</comment>
<evidence type="ECO:0000256" key="1">
    <source>
        <dbReference type="ARBA" id="ARBA00004953"/>
    </source>
</evidence>